<accession>A0A397SSV5</accession>
<dbReference type="OrthoDB" id="661148at2759"/>
<keyword evidence="3" id="KW-1185">Reference proteome</keyword>
<dbReference type="AlphaFoldDB" id="A0A397SSV5"/>
<organism evidence="2 3">
    <name type="scientific">Glomus cerebriforme</name>
    <dbReference type="NCBI Taxonomy" id="658196"/>
    <lineage>
        <taxon>Eukaryota</taxon>
        <taxon>Fungi</taxon>
        <taxon>Fungi incertae sedis</taxon>
        <taxon>Mucoromycota</taxon>
        <taxon>Glomeromycotina</taxon>
        <taxon>Glomeromycetes</taxon>
        <taxon>Glomerales</taxon>
        <taxon>Glomeraceae</taxon>
        <taxon>Glomus</taxon>
    </lineage>
</organism>
<sequence length="154" mass="18303">SSNNNEHKTNSNYKYVIITDEVDVPLFSQERYSYQEIPGETSKIHLNPLIMTMYKEKPFHQENQENSNYEEHEIVVIITKNLWLHRNVKDLVNVIHIIVVRSRHNSKCDRTASSRGNEFALLFNQQNENNNEKRKEVTNDEKDQPMEVEKEYIP</sequence>
<comment type="caution">
    <text evidence="2">The sequence shown here is derived from an EMBL/GenBank/DDBJ whole genome shotgun (WGS) entry which is preliminary data.</text>
</comment>
<gene>
    <name evidence="2" type="ORF">C1645_827000</name>
</gene>
<feature type="region of interest" description="Disordered" evidence="1">
    <location>
        <begin position="123"/>
        <end position="154"/>
    </location>
</feature>
<evidence type="ECO:0000313" key="2">
    <source>
        <dbReference type="EMBL" id="RIA87999.1"/>
    </source>
</evidence>
<evidence type="ECO:0000256" key="1">
    <source>
        <dbReference type="SAM" id="MobiDB-lite"/>
    </source>
</evidence>
<feature type="non-terminal residue" evidence="2">
    <location>
        <position position="1"/>
    </location>
</feature>
<name>A0A397SSV5_9GLOM</name>
<evidence type="ECO:0000313" key="3">
    <source>
        <dbReference type="Proteomes" id="UP000265703"/>
    </source>
</evidence>
<dbReference type="Proteomes" id="UP000265703">
    <property type="component" value="Unassembled WGS sequence"/>
</dbReference>
<proteinExistence type="predicted"/>
<feature type="compositionally biased region" description="Basic and acidic residues" evidence="1">
    <location>
        <begin position="130"/>
        <end position="154"/>
    </location>
</feature>
<protein>
    <submittedName>
        <fullName evidence="2">Uncharacterized protein</fullName>
    </submittedName>
</protein>
<reference evidence="2 3" key="1">
    <citation type="submission" date="2018-06" db="EMBL/GenBank/DDBJ databases">
        <title>Comparative genomics reveals the genomic features of Rhizophagus irregularis, R. cerebriforme, R. diaphanum and Gigaspora rosea, and their symbiotic lifestyle signature.</title>
        <authorList>
            <person name="Morin E."/>
            <person name="San Clemente H."/>
            <person name="Chen E.C.H."/>
            <person name="De La Providencia I."/>
            <person name="Hainaut M."/>
            <person name="Kuo A."/>
            <person name="Kohler A."/>
            <person name="Murat C."/>
            <person name="Tang N."/>
            <person name="Roy S."/>
            <person name="Loubradou J."/>
            <person name="Henrissat B."/>
            <person name="Grigoriev I.V."/>
            <person name="Corradi N."/>
            <person name="Roux C."/>
            <person name="Martin F.M."/>
        </authorList>
    </citation>
    <scope>NUCLEOTIDE SEQUENCE [LARGE SCALE GENOMIC DNA]</scope>
    <source>
        <strain evidence="2 3">DAOM 227022</strain>
    </source>
</reference>
<dbReference type="EMBL" id="QKYT01000283">
    <property type="protein sequence ID" value="RIA87999.1"/>
    <property type="molecule type" value="Genomic_DNA"/>
</dbReference>